<sequence length="288" mass="29706">MAVGLAAGTGSAHAATATCQTPTQFGGSPAGLTVQRLDPGQSVDSPGKDQTMQGGLPGQNPVTRLVMQADGNLVVYLLKDDGSQGPAIWSSGTWGNPGAYAVSQTDGNFVVYKQGGGTSTGGALWSSQTWGGNNSARMLADGQLYVPTVNGIGWTSGTGEVGSQYCPETSVQPGQDPTALGYVNRGQWAQSPNAWLVMQYDGNLVVYRKRDSAAIWSSGTAGSGGTVAAMQNDGNLVISKPYSPDVWATGTYGNPGARAVFQTDSNLVVYRKDGAALWATGTWQAANQ</sequence>
<dbReference type="SUPFAM" id="SSF51110">
    <property type="entry name" value="alpha-D-mannose-specific plant lectins"/>
    <property type="match status" value="2"/>
</dbReference>
<evidence type="ECO:0000313" key="4">
    <source>
        <dbReference type="Proteomes" id="UP000319103"/>
    </source>
</evidence>
<organism evidence="3 4">
    <name type="scientific">Kitasatospora acidiphila</name>
    <dbReference type="NCBI Taxonomy" id="2567942"/>
    <lineage>
        <taxon>Bacteria</taxon>
        <taxon>Bacillati</taxon>
        <taxon>Actinomycetota</taxon>
        <taxon>Actinomycetes</taxon>
        <taxon>Kitasatosporales</taxon>
        <taxon>Streptomycetaceae</taxon>
        <taxon>Kitasatospora</taxon>
    </lineage>
</organism>
<dbReference type="PROSITE" id="PS50927">
    <property type="entry name" value="BULB_LECTIN"/>
    <property type="match status" value="1"/>
</dbReference>
<gene>
    <name evidence="3" type="ORF">E6W39_34235</name>
</gene>
<dbReference type="OrthoDB" id="516973at2"/>
<comment type="caution">
    <text evidence="3">The sequence shown here is derived from an EMBL/GenBank/DDBJ whole genome shotgun (WGS) entry which is preliminary data.</text>
</comment>
<dbReference type="Gene3D" id="2.90.10.30">
    <property type="match status" value="1"/>
</dbReference>
<dbReference type="AlphaFoldDB" id="A0A540WBF9"/>
<reference evidence="3 4" key="1">
    <citation type="submission" date="2019-06" db="EMBL/GenBank/DDBJ databases">
        <title>Description of Kitasatospora acidophila sp. nov. isolated from pine grove soil, and reclassification of Streptomyces novaecaesareae to Kitasatospora novaeceasareae comb. nov.</title>
        <authorList>
            <person name="Kim M.J."/>
        </authorList>
    </citation>
    <scope>NUCLEOTIDE SEQUENCE [LARGE SCALE GENOMIC DNA]</scope>
    <source>
        <strain evidence="3 4">MMS16-CNU292</strain>
    </source>
</reference>
<dbReference type="InterPro" id="IPR036426">
    <property type="entry name" value="Bulb-type_lectin_dom_sf"/>
</dbReference>
<evidence type="ECO:0000259" key="2">
    <source>
        <dbReference type="PROSITE" id="PS50927"/>
    </source>
</evidence>
<dbReference type="SMART" id="SM00108">
    <property type="entry name" value="B_lectin"/>
    <property type="match status" value="2"/>
</dbReference>
<proteinExistence type="predicted"/>
<dbReference type="InterPro" id="IPR001480">
    <property type="entry name" value="Bulb-type_lectin_dom"/>
</dbReference>
<dbReference type="Proteomes" id="UP000319103">
    <property type="component" value="Unassembled WGS sequence"/>
</dbReference>
<dbReference type="RefSeq" id="WP_141636778.1">
    <property type="nucleotide sequence ID" value="NZ_VIGB01000003.1"/>
</dbReference>
<name>A0A540WBF9_9ACTN</name>
<feature type="domain" description="Bulb-type lectin" evidence="2">
    <location>
        <begin position="109"/>
        <end position="251"/>
    </location>
</feature>
<evidence type="ECO:0000313" key="3">
    <source>
        <dbReference type="EMBL" id="TQF06346.1"/>
    </source>
</evidence>
<dbReference type="Gene3D" id="2.90.10.10">
    <property type="entry name" value="Bulb-type lectin domain"/>
    <property type="match status" value="2"/>
</dbReference>
<feature type="compositionally biased region" description="Polar residues" evidence="1">
    <location>
        <begin position="42"/>
        <end position="53"/>
    </location>
</feature>
<dbReference type="EMBL" id="VIGB01000003">
    <property type="protein sequence ID" value="TQF06346.1"/>
    <property type="molecule type" value="Genomic_DNA"/>
</dbReference>
<evidence type="ECO:0000256" key="1">
    <source>
        <dbReference type="SAM" id="MobiDB-lite"/>
    </source>
</evidence>
<keyword evidence="4" id="KW-1185">Reference proteome</keyword>
<protein>
    <recommendedName>
        <fullName evidence="2">Bulb-type lectin domain-containing protein</fullName>
    </recommendedName>
</protein>
<feature type="region of interest" description="Disordered" evidence="1">
    <location>
        <begin position="20"/>
        <end position="59"/>
    </location>
</feature>
<accession>A0A540WBF9</accession>